<keyword evidence="3" id="KW-0832">Ubl conjugation</keyword>
<gene>
    <name evidence="7" type="ORF">DEA37_0000866</name>
</gene>
<organism evidence="7 8">
    <name type="scientific">Paragonimus westermani</name>
    <dbReference type="NCBI Taxonomy" id="34504"/>
    <lineage>
        <taxon>Eukaryota</taxon>
        <taxon>Metazoa</taxon>
        <taxon>Spiralia</taxon>
        <taxon>Lophotrochozoa</taxon>
        <taxon>Platyhelminthes</taxon>
        <taxon>Trematoda</taxon>
        <taxon>Digenea</taxon>
        <taxon>Plagiorchiida</taxon>
        <taxon>Troglotremata</taxon>
        <taxon>Troglotrematidae</taxon>
        <taxon>Paragonimus</taxon>
    </lineage>
</organism>
<evidence type="ECO:0008006" key="9">
    <source>
        <dbReference type="Google" id="ProtNLM"/>
    </source>
</evidence>
<name>A0A5J4NEZ3_9TREM</name>
<sequence>MLSRISEAFGCPRSKEYSTDDSPVTEASWLSQSTREPSLFVKPVPVLQEAIRKMGIARCDTSGRFYFSHFSSESRQVVSGERQTPWGVVHTSRQRCKAVEKLLNESDTYSGVIIRELRELATSSDENTCNGLATFFDLLVPLLTEKPNDSIPTADDDVLILFGSPATVFQLLLSVKTLTPLMTDLGLELVACSSFHSQRILEQFRPPVGLTTMFSSKQEFTETGSRLLQLFQVISDTHLQASILSILPDLASCPCASSGDILSDADRSSLVNQLIELLRTIPLGTIGSTEDHPDPICCLLECLTGFAIDVERSNQLYDVCFELLDRCYTDETYYVYLPVIIRCLLVNGPTIPRTSELSKYVSRLRRYCVFPKNSVITRSSSNSVDCVLVEVLRLTFQFNSALVIEWMRAMNTSDVTGLEISDDELIVIHEQALQDFLILCVIYSALDVNPKAVINVHSQSNTLGDLSGNAFSSSTSNNQVTRVQRETATVARHLASSGRLFPAGLRSFTTEQFLTRYASLFLSDRSPLFTAFLYFLDQFISSFGLGASASNESARDIGLTLYVRSFCNRLCTVVQQHEIVLRLARRSMAGLLPSGPLRSSRHLKTKNATKTGLVALLRLAQLRPLQLFQFESILYGLLEQLFQSATSLNSASADQSMGEINFRILLEQARYIFSILSWIAFCDRESKSLQEKLLGLVRKKLSNTCLISKALGVVGAVVILETVCRRQSVHEECENVHQIEVSTQMDESNVLASQLTHIEVDRISVSTTSTSRTSNTSCLSLRGPGTRLADDPREIRLPVEDTEDERTDGSVEPRLVTPPSRLLLQLVGLVEHAITPFPQLKTFWLDELWFCSGRLSQVVVESDRQVAQATTNDVTSAKSIFRVPSVVQTERFLGWMGARIMRDFQDVFVMDNTAIAGHTTQLNLNDPTMCEVAIGIGPAWSRYVEEIKKRHSRLIKSSSSSTAFSEKSVSVFAPLLVPSQIALLSVIECHQRYGRLDAIDALLGCPILLPTSSNALSYQHLIGFGSSVDEPLLLLFVINWCIEVVNAFAPSIIAHRNSDVAGSSSNCADVEITQKSSMSLRQKNTLIRLGQIAFLRKQLFDCLVSLDTTTDVRLESANCFRSASTVCLPTATYEPGEAWDVHPPLSVDTDESIHICFACGIHFGLTNGKNVVKA</sequence>
<dbReference type="Pfam" id="PF14631">
    <property type="entry name" value="FancD2"/>
    <property type="match status" value="1"/>
</dbReference>
<evidence type="ECO:0000256" key="4">
    <source>
        <dbReference type="ARBA" id="ARBA00023242"/>
    </source>
</evidence>
<proteinExistence type="inferred from homology"/>
<dbReference type="GO" id="GO:0007129">
    <property type="term" value="P:homologous chromosome pairing at meiosis"/>
    <property type="evidence" value="ECO:0007669"/>
    <property type="project" value="TreeGrafter"/>
</dbReference>
<evidence type="ECO:0000256" key="6">
    <source>
        <dbReference type="SAM" id="MobiDB-lite"/>
    </source>
</evidence>
<dbReference type="GO" id="GO:0005634">
    <property type="term" value="C:nucleus"/>
    <property type="evidence" value="ECO:0007669"/>
    <property type="project" value="UniProtKB-SubCell"/>
</dbReference>
<protein>
    <recommendedName>
        <fullName evidence="9">Fanconi anemia group D2 protein</fullName>
    </recommendedName>
</protein>
<dbReference type="EMBL" id="QNGE01003455">
    <property type="protein sequence ID" value="KAA3674020.1"/>
    <property type="molecule type" value="Genomic_DNA"/>
</dbReference>
<dbReference type="InterPro" id="IPR029448">
    <property type="entry name" value="FANCD2"/>
</dbReference>
<dbReference type="GO" id="GO:1990918">
    <property type="term" value="P:double-strand break repair involved in meiotic recombination"/>
    <property type="evidence" value="ECO:0007669"/>
    <property type="project" value="TreeGrafter"/>
</dbReference>
<dbReference type="Proteomes" id="UP000324629">
    <property type="component" value="Unassembled WGS sequence"/>
</dbReference>
<dbReference type="GO" id="GO:0000793">
    <property type="term" value="C:condensed chromosome"/>
    <property type="evidence" value="ECO:0007669"/>
    <property type="project" value="TreeGrafter"/>
</dbReference>
<evidence type="ECO:0000256" key="5">
    <source>
        <dbReference type="ARBA" id="ARBA00093456"/>
    </source>
</evidence>
<dbReference type="GO" id="GO:0070182">
    <property type="term" value="F:DNA polymerase binding"/>
    <property type="evidence" value="ECO:0007669"/>
    <property type="project" value="TreeGrafter"/>
</dbReference>
<keyword evidence="2" id="KW-1017">Isopeptide bond</keyword>
<comment type="caution">
    <text evidence="7">The sequence shown here is derived from an EMBL/GenBank/DDBJ whole genome shotgun (WGS) entry which is preliminary data.</text>
</comment>
<comment type="subcellular location">
    <subcellularLocation>
        <location evidence="1">Nucleus</location>
    </subcellularLocation>
</comment>
<accession>A0A5J4NEZ3</accession>
<evidence type="ECO:0000313" key="7">
    <source>
        <dbReference type="EMBL" id="KAA3674020.1"/>
    </source>
</evidence>
<feature type="region of interest" description="Disordered" evidence="6">
    <location>
        <begin position="769"/>
        <end position="814"/>
    </location>
</feature>
<feature type="compositionally biased region" description="Low complexity" evidence="6">
    <location>
        <begin position="769"/>
        <end position="780"/>
    </location>
</feature>
<reference evidence="7 8" key="1">
    <citation type="journal article" date="2019" name="Gigascience">
        <title>Whole-genome sequence of the oriental lung fluke Paragonimus westermani.</title>
        <authorList>
            <person name="Oey H."/>
            <person name="Zakrzewski M."/>
            <person name="Narain K."/>
            <person name="Devi K.R."/>
            <person name="Agatsuma T."/>
            <person name="Nawaratna S."/>
            <person name="Gobert G.N."/>
            <person name="Jones M.K."/>
            <person name="Ragan M.A."/>
            <person name="McManus D.P."/>
            <person name="Krause L."/>
        </authorList>
    </citation>
    <scope>NUCLEOTIDE SEQUENCE [LARGE SCALE GENOMIC DNA]</scope>
    <source>
        <strain evidence="7 8">IND2009</strain>
    </source>
</reference>
<evidence type="ECO:0000256" key="2">
    <source>
        <dbReference type="ARBA" id="ARBA00022499"/>
    </source>
</evidence>
<dbReference type="PANTHER" id="PTHR32086:SF0">
    <property type="entry name" value="FANCONI ANEMIA GROUP D2 PROTEIN"/>
    <property type="match status" value="1"/>
</dbReference>
<feature type="compositionally biased region" description="Basic and acidic residues" evidence="6">
    <location>
        <begin position="788"/>
        <end position="799"/>
    </location>
</feature>
<evidence type="ECO:0000313" key="8">
    <source>
        <dbReference type="Proteomes" id="UP000324629"/>
    </source>
</evidence>
<keyword evidence="8" id="KW-1185">Reference proteome</keyword>
<evidence type="ECO:0000256" key="3">
    <source>
        <dbReference type="ARBA" id="ARBA00022843"/>
    </source>
</evidence>
<evidence type="ECO:0000256" key="1">
    <source>
        <dbReference type="ARBA" id="ARBA00004123"/>
    </source>
</evidence>
<dbReference type="GO" id="GO:0031573">
    <property type="term" value="P:mitotic intra-S DNA damage checkpoint signaling"/>
    <property type="evidence" value="ECO:0007669"/>
    <property type="project" value="TreeGrafter"/>
</dbReference>
<dbReference type="PANTHER" id="PTHR32086">
    <property type="entry name" value="FANCONI ANEMIA GROUP D2 PROTEIN"/>
    <property type="match status" value="1"/>
</dbReference>
<comment type="similarity">
    <text evidence="5">Belongs to the Fanconi anemia protein FANCD2 family.</text>
</comment>
<keyword evidence="4" id="KW-0539">Nucleus</keyword>
<dbReference type="AlphaFoldDB" id="A0A5J4NEZ3"/>
<dbReference type="GO" id="GO:0036297">
    <property type="term" value="P:interstrand cross-link repair"/>
    <property type="evidence" value="ECO:0007669"/>
    <property type="project" value="TreeGrafter"/>
</dbReference>